<comment type="caution">
    <text evidence="1">The sequence shown here is derived from an EMBL/GenBank/DDBJ whole genome shotgun (WGS) entry which is preliminary data.</text>
</comment>
<proteinExistence type="predicted"/>
<reference evidence="1" key="2">
    <citation type="submission" date="2021-09" db="EMBL/GenBank/DDBJ databases">
        <authorList>
            <person name="Gilroy R."/>
        </authorList>
    </citation>
    <scope>NUCLEOTIDE SEQUENCE</scope>
    <source>
        <strain evidence="1">USAMLcec4-12693</strain>
    </source>
</reference>
<gene>
    <name evidence="1" type="ORF">K8V39_10930</name>
</gene>
<evidence type="ECO:0000313" key="2">
    <source>
        <dbReference type="Proteomes" id="UP000813420"/>
    </source>
</evidence>
<dbReference type="EMBL" id="DYXE01000088">
    <property type="protein sequence ID" value="HJH50764.1"/>
    <property type="molecule type" value="Genomic_DNA"/>
</dbReference>
<sequence>MKWKQRLKHAGILTGVFLLAVIIFAYITNRGNDNMTADMGGATYPQVSFSYQGYSLNTLSGYSGSMDIPSMRDTITPIENGKIDLAIEAYENKVTGLKWCVYSLDGTEELLNGEESDPAENVSLEIDPSRLTDREGVLEIVLTTESEEDIYYYTRVTDASGKDILENLNYIQTFHEGALSKDSSAGIESALEPGEESDNSTYQHVTIHSDYDHVTWGNLNPQVEQGERWMIKEINSVSISVEIQFLARCTGEENETDLYQTKEYFRVRHVADSGSTYLLDYDRTMEQIFDPTKQVLSENGVLLGIADSDTPYLVNGDGSVVSFVTANELWNYNKNTDEASLVFSFMSAENTDPRNLVRQHKIWLLEIDDAGNTMFAVYGYMNRGEHEGQVGAAVYYYDIEQNSVEEKVFVAIDQSYAHAENELGKVMYYSADRNVLYTMVGGTLYEYDVEKDWNEAVVEGLEEGQYAVSADGRLVGYQVDGDIDTARTVKVLNLETGKEWEVTCGENECIRPLGFMNDDVVYGVASTSDTGRTVSGEAVVPMYKVEIQDSKGTVKETYQTDGAYVLGISIEDNMITLNRVSKNGEIYTNISPDYITNNTEREESNIYLESYSTELKGTQMRLTYEDGISDKEPKVLKPKQILFENPKEISFESGEKTERYDVYGYGELQDSYESAGEAIRAANEINGVVVSEDQQYIWERGNRDLQYTISGKDDVIENIRSRLSQGEAPVTIMEEVMGESLDLTGCTTEELLYVINQDRPVIAMLDAQNAVILVGYTDESVIYVNVSSGERSSVSYTEMDQMTAGSGSTYIG</sequence>
<dbReference type="SUPFAM" id="SSF69304">
    <property type="entry name" value="Tricorn protease N-terminal domain"/>
    <property type="match status" value="1"/>
</dbReference>
<organism evidence="1 2">
    <name type="scientific">Merdimonas faecis</name>
    <dbReference type="NCBI Taxonomy" id="1653435"/>
    <lineage>
        <taxon>Bacteria</taxon>
        <taxon>Bacillati</taxon>
        <taxon>Bacillota</taxon>
        <taxon>Clostridia</taxon>
        <taxon>Lachnospirales</taxon>
        <taxon>Lachnospiraceae</taxon>
        <taxon>Merdimonas</taxon>
    </lineage>
</organism>
<reference evidence="1" key="1">
    <citation type="journal article" date="2021" name="PeerJ">
        <title>Extensive microbial diversity within the chicken gut microbiome revealed by metagenomics and culture.</title>
        <authorList>
            <person name="Gilroy R."/>
            <person name="Ravi A."/>
            <person name="Getino M."/>
            <person name="Pursley I."/>
            <person name="Horton D.L."/>
            <person name="Alikhan N.F."/>
            <person name="Baker D."/>
            <person name="Gharbi K."/>
            <person name="Hall N."/>
            <person name="Watson M."/>
            <person name="Adriaenssens E.M."/>
            <person name="Foster-Nyarko E."/>
            <person name="Jarju S."/>
            <person name="Secka A."/>
            <person name="Antonio M."/>
            <person name="Oren A."/>
            <person name="Chaudhuri R.R."/>
            <person name="La Ragione R."/>
            <person name="Hildebrand F."/>
            <person name="Pallen M.J."/>
        </authorList>
    </citation>
    <scope>NUCLEOTIDE SEQUENCE</scope>
    <source>
        <strain evidence="1">USAMLcec4-12693</strain>
    </source>
</reference>
<dbReference type="RefSeq" id="WP_277272459.1">
    <property type="nucleotide sequence ID" value="NZ_DYXE01000088.1"/>
</dbReference>
<protein>
    <submittedName>
        <fullName evidence="1">Uncharacterized protein</fullName>
    </submittedName>
</protein>
<name>A0A9D3AK51_9FIRM</name>
<dbReference type="Proteomes" id="UP000813420">
    <property type="component" value="Unassembled WGS sequence"/>
</dbReference>
<accession>A0A9D3AK51</accession>
<evidence type="ECO:0000313" key="1">
    <source>
        <dbReference type="EMBL" id="HJH50764.1"/>
    </source>
</evidence>
<dbReference type="AlphaFoldDB" id="A0A9D3AK51"/>